<evidence type="ECO:0000256" key="1">
    <source>
        <dbReference type="ARBA" id="ARBA00006068"/>
    </source>
</evidence>
<dbReference type="Gene3D" id="3.40.630.190">
    <property type="entry name" value="LCP protein"/>
    <property type="match status" value="1"/>
</dbReference>
<protein>
    <recommendedName>
        <fullName evidence="3">Cell envelope-related transcriptional attenuator domain-containing protein</fullName>
    </recommendedName>
</protein>
<dbReference type="Proteomes" id="UP000178993">
    <property type="component" value="Unassembled WGS sequence"/>
</dbReference>
<accession>A0A1F4ZDV6</accession>
<feature type="transmembrane region" description="Helical" evidence="2">
    <location>
        <begin position="24"/>
        <end position="45"/>
    </location>
</feature>
<reference evidence="4 5" key="1">
    <citation type="journal article" date="2016" name="Nat. Commun.">
        <title>Thousands of microbial genomes shed light on interconnected biogeochemical processes in an aquifer system.</title>
        <authorList>
            <person name="Anantharaman K."/>
            <person name="Brown C.T."/>
            <person name="Hug L.A."/>
            <person name="Sharon I."/>
            <person name="Castelle C.J."/>
            <person name="Probst A.J."/>
            <person name="Thomas B.C."/>
            <person name="Singh A."/>
            <person name="Wilkins M.J."/>
            <person name="Karaoz U."/>
            <person name="Brodie E.L."/>
            <person name="Williams K.H."/>
            <person name="Hubbard S.S."/>
            <person name="Banfield J.F."/>
        </authorList>
    </citation>
    <scope>NUCLEOTIDE SEQUENCE [LARGE SCALE GENOMIC DNA]</scope>
</reference>
<evidence type="ECO:0000256" key="2">
    <source>
        <dbReference type="SAM" id="Phobius"/>
    </source>
</evidence>
<keyword evidence="2" id="KW-0812">Transmembrane</keyword>
<evidence type="ECO:0000313" key="4">
    <source>
        <dbReference type="EMBL" id="OGD03867.1"/>
    </source>
</evidence>
<dbReference type="EMBL" id="MEXL01000009">
    <property type="protein sequence ID" value="OGD03867.1"/>
    <property type="molecule type" value="Genomic_DNA"/>
</dbReference>
<dbReference type="InterPro" id="IPR004474">
    <property type="entry name" value="LytR_CpsA_psr"/>
</dbReference>
<dbReference type="PANTHER" id="PTHR33392:SF6">
    <property type="entry name" value="POLYISOPRENYL-TEICHOIC ACID--PEPTIDOGLYCAN TEICHOIC ACID TRANSFERASE TAGU"/>
    <property type="match status" value="1"/>
</dbReference>
<comment type="caution">
    <text evidence="4">The sequence shown here is derived from an EMBL/GenBank/DDBJ whole genome shotgun (WGS) entry which is preliminary data.</text>
</comment>
<organism evidence="4 5">
    <name type="scientific">Candidatus Amesbacteria bacterium RIFCSPHIGHO2_12_FULL_48_14</name>
    <dbReference type="NCBI Taxonomy" id="1797257"/>
    <lineage>
        <taxon>Bacteria</taxon>
        <taxon>Candidatus Amesiibacteriota</taxon>
    </lineage>
</organism>
<dbReference type="InterPro" id="IPR050922">
    <property type="entry name" value="LytR/CpsA/Psr_CW_biosynth"/>
</dbReference>
<feature type="domain" description="Cell envelope-related transcriptional attenuator" evidence="3">
    <location>
        <begin position="85"/>
        <end position="256"/>
    </location>
</feature>
<gene>
    <name evidence="4" type="ORF">A3E17_02485</name>
</gene>
<keyword evidence="2" id="KW-1133">Transmembrane helix</keyword>
<comment type="similarity">
    <text evidence="1">Belongs to the LytR/CpsA/Psr (LCP) family.</text>
</comment>
<dbReference type="PANTHER" id="PTHR33392">
    <property type="entry name" value="POLYISOPRENYL-TEICHOIC ACID--PEPTIDOGLYCAN TEICHOIC ACID TRANSFERASE TAGU"/>
    <property type="match status" value="1"/>
</dbReference>
<dbReference type="AlphaFoldDB" id="A0A1F4ZDV6"/>
<evidence type="ECO:0000259" key="3">
    <source>
        <dbReference type="Pfam" id="PF03816"/>
    </source>
</evidence>
<evidence type="ECO:0000313" key="5">
    <source>
        <dbReference type="Proteomes" id="UP000178993"/>
    </source>
</evidence>
<keyword evidence="2" id="KW-0472">Membrane</keyword>
<dbReference type="Pfam" id="PF03816">
    <property type="entry name" value="LytR_cpsA_psr"/>
    <property type="match status" value="1"/>
</dbReference>
<name>A0A1F4ZDV6_9BACT</name>
<sequence length="348" mass="39365">MLMELTRFKTSINRLKRQFLSRVALMRALLIMLVFACIALSWFLLRSPLSYLRLISSSPLPSTNGRTNFLFLGIGGDGHEAPDLTDTMILLSVKTDGARPVLISLPRDFWVPSLRAKINTAYFYGKQKQGIAGGLTLAKSSVSEIINQPVHFAVVFNFSTFSRGIDLVGGLEINVPRTFDDYKYPLPGKENDPCDGDPEYSCRYEHLHFEAGPQHLDGSTALKYVRSRNSPDPEEGSDFARSRRQEQVISAFRAKLVSRSVLRHPRIYRDLYRLFSSSLLTDISPQHYFALARLALSARNQPLKNITLSEPDQLYHPPISPEHDNQWVLVPKNNDPQSLFDFVSGHLK</sequence>
<proteinExistence type="inferred from homology"/>